<sequence length="427" mass="47168">MSKNITAVILAAGKGERMWPLTYDTPKPLLPILCKPLLNIHLNALEEADLLNSAIVLTYKNKEKIFEYLNGYNTLTGKKIKLMEQSLPLGTGHAIKEILEGAEDLGDEILVVYGDIFVPSKEMSRILKNILEFDGNIIAVKEVNNLSKYGLVKVDEHGNLLEIQEKRKDIPPDVNGYVNAGIMKLRIGDLKKYIDKTEISPRGEIELTSVLNLIAKNNSVKIYPIESSWMDVGTPWDLLKANIIELDHYCSELGKNPEDCLIYDKSTVEIIEPVSLEGPIYISGKAEIGPCSHLREHTILCGENKIGFSVQIKSSIIMRGAKIPHLNYVGDSVIGEYVNLGAGTVTANLRHDGKNVKSLVKGEYIDTGMRKLGAIVGNYTKTGINTSILPGIKIGANTWINAGCIIDRDVPDDAIVYCSQEKKIKKK</sequence>
<dbReference type="SUPFAM" id="SSF51161">
    <property type="entry name" value="Trimeric LpxA-like enzymes"/>
    <property type="match status" value="1"/>
</dbReference>
<evidence type="ECO:0000256" key="2">
    <source>
        <dbReference type="ARBA" id="ARBA00005208"/>
    </source>
</evidence>
<dbReference type="PANTHER" id="PTHR43584:SF8">
    <property type="entry name" value="N-ACETYLMURAMATE ALPHA-1-PHOSPHATE URIDYLYLTRANSFERASE"/>
    <property type="match status" value="1"/>
</dbReference>
<evidence type="ECO:0000256" key="6">
    <source>
        <dbReference type="ARBA" id="ARBA00023315"/>
    </source>
</evidence>
<dbReference type="AlphaFoldDB" id="A0A843AB37"/>
<keyword evidence="6" id="KW-0012">Acyltransferase</keyword>
<dbReference type="Gene3D" id="3.90.550.10">
    <property type="entry name" value="Spore Coat Polysaccharide Biosynthesis Protein SpsA, Chain A"/>
    <property type="match status" value="1"/>
</dbReference>
<gene>
    <name evidence="10" type="ORF">IOK49_02980</name>
</gene>
<proteinExistence type="predicted"/>
<keyword evidence="4" id="KW-0548">Nucleotidyltransferase</keyword>
<comment type="catalytic activity">
    <reaction evidence="7">
        <text>alpha-D-glucosamine 1-phosphate + acetyl-CoA = N-acetyl-alpha-D-glucosamine 1-phosphate + CoA + H(+)</text>
        <dbReference type="Rhea" id="RHEA:13725"/>
        <dbReference type="ChEBI" id="CHEBI:15378"/>
        <dbReference type="ChEBI" id="CHEBI:57287"/>
        <dbReference type="ChEBI" id="CHEBI:57288"/>
        <dbReference type="ChEBI" id="CHEBI:57776"/>
        <dbReference type="ChEBI" id="CHEBI:58516"/>
        <dbReference type="EC" id="2.3.1.157"/>
    </reaction>
</comment>
<evidence type="ECO:0000256" key="8">
    <source>
        <dbReference type="ARBA" id="ARBA00048493"/>
    </source>
</evidence>
<evidence type="ECO:0000256" key="4">
    <source>
        <dbReference type="ARBA" id="ARBA00022695"/>
    </source>
</evidence>
<dbReference type="CDD" id="cd04181">
    <property type="entry name" value="NTP_transferase"/>
    <property type="match status" value="1"/>
</dbReference>
<evidence type="ECO:0000313" key="11">
    <source>
        <dbReference type="Proteomes" id="UP000652307"/>
    </source>
</evidence>
<feature type="domain" description="Nucleotidyl transferase" evidence="9">
    <location>
        <begin position="7"/>
        <end position="242"/>
    </location>
</feature>
<evidence type="ECO:0000256" key="7">
    <source>
        <dbReference type="ARBA" id="ARBA00048247"/>
    </source>
</evidence>
<dbReference type="Gene3D" id="2.160.10.10">
    <property type="entry name" value="Hexapeptide repeat proteins"/>
    <property type="match status" value="1"/>
</dbReference>
<evidence type="ECO:0000256" key="5">
    <source>
        <dbReference type="ARBA" id="ARBA00023268"/>
    </source>
</evidence>
<evidence type="ECO:0000313" key="10">
    <source>
        <dbReference type="EMBL" id="MBE9391042.1"/>
    </source>
</evidence>
<dbReference type="InterPro" id="IPR023915">
    <property type="entry name" value="Bifunctiontional_GlmU_arc-type"/>
</dbReference>
<organism evidence="10 11">
    <name type="scientific">Fervidicoccus fontis</name>
    <dbReference type="NCBI Taxonomy" id="683846"/>
    <lineage>
        <taxon>Archaea</taxon>
        <taxon>Thermoproteota</taxon>
        <taxon>Thermoprotei</taxon>
        <taxon>Fervidicoccales</taxon>
        <taxon>Fervidicoccaceae</taxon>
        <taxon>Fervidicoccus</taxon>
    </lineage>
</organism>
<evidence type="ECO:0000259" key="9">
    <source>
        <dbReference type="Pfam" id="PF00483"/>
    </source>
</evidence>
<dbReference type="GO" id="GO:0019134">
    <property type="term" value="F:glucosamine-1-phosphate N-acetyltransferase activity"/>
    <property type="evidence" value="ECO:0007669"/>
    <property type="project" value="UniProtKB-EC"/>
</dbReference>
<dbReference type="SUPFAM" id="SSF53448">
    <property type="entry name" value="Nucleotide-diphospho-sugar transferases"/>
    <property type="match status" value="1"/>
</dbReference>
<name>A0A843AB37_9CREN</name>
<dbReference type="InterPro" id="IPR050065">
    <property type="entry name" value="GlmU-like"/>
</dbReference>
<comment type="caution">
    <text evidence="10">The sequence shown here is derived from an EMBL/GenBank/DDBJ whole genome shotgun (WGS) entry which is preliminary data.</text>
</comment>
<reference evidence="10" key="1">
    <citation type="submission" date="2020-10" db="EMBL/GenBank/DDBJ databases">
        <title>Fervidococcus fontis strain 3639Fd - the first crenarchaeon capable of growth on lipids.</title>
        <authorList>
            <person name="Kochetkova T.V."/>
            <person name="Elcheninov A.G."/>
            <person name="Toschakov S.V."/>
            <person name="Kublanov I.V."/>
        </authorList>
    </citation>
    <scope>NUCLEOTIDE SEQUENCE</scope>
    <source>
        <strain evidence="10">3639Fd</strain>
    </source>
</reference>
<dbReference type="InterPro" id="IPR029044">
    <property type="entry name" value="Nucleotide-diphossugar_trans"/>
</dbReference>
<dbReference type="GO" id="GO:0003977">
    <property type="term" value="F:UDP-N-acetylglucosamine diphosphorylase activity"/>
    <property type="evidence" value="ECO:0007669"/>
    <property type="project" value="UniProtKB-EC"/>
</dbReference>
<comment type="catalytic activity">
    <reaction evidence="8">
        <text>N-acetyl-alpha-D-glucosamine 1-phosphate + UTP + H(+) = UDP-N-acetyl-alpha-D-glucosamine + diphosphate</text>
        <dbReference type="Rhea" id="RHEA:13509"/>
        <dbReference type="ChEBI" id="CHEBI:15378"/>
        <dbReference type="ChEBI" id="CHEBI:33019"/>
        <dbReference type="ChEBI" id="CHEBI:46398"/>
        <dbReference type="ChEBI" id="CHEBI:57705"/>
        <dbReference type="ChEBI" id="CHEBI:57776"/>
        <dbReference type="EC" id="2.7.7.23"/>
    </reaction>
</comment>
<dbReference type="RefSeq" id="WP_193803543.1">
    <property type="nucleotide sequence ID" value="NZ_JADEZV010000002.1"/>
</dbReference>
<dbReference type="Proteomes" id="UP000652307">
    <property type="component" value="Unassembled WGS sequence"/>
</dbReference>
<evidence type="ECO:0000256" key="3">
    <source>
        <dbReference type="ARBA" id="ARBA00022679"/>
    </source>
</evidence>
<keyword evidence="3 10" id="KW-0808">Transferase</keyword>
<protein>
    <submittedName>
        <fullName evidence="10">NTP transferase domain-containing protein</fullName>
    </submittedName>
</protein>
<dbReference type="NCBIfam" id="TIGR03992">
    <property type="entry name" value="Arch_glmU"/>
    <property type="match status" value="1"/>
</dbReference>
<dbReference type="Pfam" id="PF00483">
    <property type="entry name" value="NTP_transferase"/>
    <property type="match status" value="1"/>
</dbReference>
<accession>A0A843AB37</accession>
<dbReference type="InterPro" id="IPR005835">
    <property type="entry name" value="NTP_transferase_dom"/>
</dbReference>
<dbReference type="PANTHER" id="PTHR43584">
    <property type="entry name" value="NUCLEOTIDYL TRANSFERASE"/>
    <property type="match status" value="1"/>
</dbReference>
<dbReference type="EMBL" id="JADEZV010000002">
    <property type="protein sequence ID" value="MBE9391042.1"/>
    <property type="molecule type" value="Genomic_DNA"/>
</dbReference>
<dbReference type="InterPro" id="IPR011004">
    <property type="entry name" value="Trimer_LpxA-like_sf"/>
</dbReference>
<keyword evidence="5" id="KW-0511">Multifunctional enzyme</keyword>
<comment type="pathway">
    <text evidence="1">Nucleotide-sugar biosynthesis; UDP-N-acetyl-alpha-D-glucosamine biosynthesis; N-acetyl-alpha-D-glucosamine 1-phosphate from alpha-D-glucosamine 6-phosphate (route II): step 2/2.</text>
</comment>
<evidence type="ECO:0000256" key="1">
    <source>
        <dbReference type="ARBA" id="ARBA00005166"/>
    </source>
</evidence>
<comment type="pathway">
    <text evidence="2">Nucleotide-sugar biosynthesis; UDP-N-acetyl-alpha-D-glucosamine biosynthesis; UDP-N-acetyl-alpha-D-glucosamine from N-acetyl-alpha-D-glucosamine 1-phosphate: step 1/1.</text>
</comment>